<evidence type="ECO:0000313" key="11">
    <source>
        <dbReference type="EMBL" id="BDI31414.1"/>
    </source>
</evidence>
<dbReference type="SUPFAM" id="SSF53448">
    <property type="entry name" value="Nucleotide-diphospho-sugar transferases"/>
    <property type="match status" value="1"/>
</dbReference>
<keyword evidence="4" id="KW-0808">Transferase</keyword>
<dbReference type="Gene3D" id="3.90.550.10">
    <property type="entry name" value="Spore Coat Polysaccharide Biosynthesis Protein SpsA, Chain A"/>
    <property type="match status" value="1"/>
</dbReference>
<feature type="domain" description="Glycosyltransferase 2-like" evidence="10">
    <location>
        <begin position="6"/>
        <end position="128"/>
    </location>
</feature>
<organism evidence="11 12">
    <name type="scientific">Capsulimonas corticalis</name>
    <dbReference type="NCBI Taxonomy" id="2219043"/>
    <lineage>
        <taxon>Bacteria</taxon>
        <taxon>Bacillati</taxon>
        <taxon>Armatimonadota</taxon>
        <taxon>Armatimonadia</taxon>
        <taxon>Capsulimonadales</taxon>
        <taxon>Capsulimonadaceae</taxon>
        <taxon>Capsulimonas</taxon>
    </lineage>
</organism>
<protein>
    <recommendedName>
        <fullName evidence="7">Glucosyl-3-phosphoglycerate synthase</fullName>
        <ecNumber evidence="6">2.4.1.266</ecNumber>
    </recommendedName>
</protein>
<dbReference type="GO" id="GO:0016757">
    <property type="term" value="F:glycosyltransferase activity"/>
    <property type="evidence" value="ECO:0007669"/>
    <property type="project" value="UniProtKB-KW"/>
</dbReference>
<reference evidence="11 12" key="1">
    <citation type="journal article" date="2019" name="Int. J. Syst. Evol. Microbiol.">
        <title>Capsulimonas corticalis gen. nov., sp. nov., an aerobic capsulated bacterium, of a novel bacterial order, Capsulimonadales ord. nov., of the class Armatimonadia of the phylum Armatimonadetes.</title>
        <authorList>
            <person name="Li J."/>
            <person name="Kudo C."/>
            <person name="Tonouchi A."/>
        </authorList>
    </citation>
    <scope>NUCLEOTIDE SEQUENCE [LARGE SCALE GENOMIC DNA]</scope>
    <source>
        <strain evidence="11 12">AX-7</strain>
    </source>
</reference>
<dbReference type="KEGG" id="ccot:CCAX7_34650"/>
<dbReference type="PANTHER" id="PTHR48090:SF10">
    <property type="entry name" value="GLUCOSYL-3-PHOSPHOGLYCERATE SYNTHASE"/>
    <property type="match status" value="1"/>
</dbReference>
<dbReference type="RefSeq" id="WP_218025638.1">
    <property type="nucleotide sequence ID" value="NZ_AP025739.1"/>
</dbReference>
<dbReference type="InterPro" id="IPR050256">
    <property type="entry name" value="Glycosyltransferase_2"/>
</dbReference>
<evidence type="ECO:0000313" key="12">
    <source>
        <dbReference type="Proteomes" id="UP000287394"/>
    </source>
</evidence>
<dbReference type="PANTHER" id="PTHR48090">
    <property type="entry name" value="UNDECAPRENYL-PHOSPHATE 4-DEOXY-4-FORMAMIDO-L-ARABINOSE TRANSFERASE-RELATED"/>
    <property type="match status" value="1"/>
</dbReference>
<evidence type="ECO:0000256" key="3">
    <source>
        <dbReference type="ARBA" id="ARBA00022676"/>
    </source>
</evidence>
<evidence type="ECO:0000256" key="8">
    <source>
        <dbReference type="ARBA" id="ARBA00048689"/>
    </source>
</evidence>
<dbReference type="EMBL" id="AP025739">
    <property type="protein sequence ID" value="BDI31414.1"/>
    <property type="molecule type" value="Genomic_DNA"/>
</dbReference>
<dbReference type="Proteomes" id="UP000287394">
    <property type="component" value="Chromosome"/>
</dbReference>
<dbReference type="InterPro" id="IPR001173">
    <property type="entry name" value="Glyco_trans_2-like"/>
</dbReference>
<evidence type="ECO:0000256" key="2">
    <source>
        <dbReference type="ARBA" id="ARBA00006739"/>
    </source>
</evidence>
<evidence type="ECO:0000256" key="7">
    <source>
        <dbReference type="ARBA" id="ARBA00040894"/>
    </source>
</evidence>
<accession>A0A402CYB7</accession>
<evidence type="ECO:0000256" key="6">
    <source>
        <dbReference type="ARBA" id="ARBA00039022"/>
    </source>
</evidence>
<dbReference type="InterPro" id="IPR029044">
    <property type="entry name" value="Nucleotide-diphossugar_trans"/>
</dbReference>
<comment type="catalytic activity">
    <reaction evidence="8">
        <text>(2R)-3-phosphoglycerate + UDP-alpha-D-glucose = (2R)-2-O-(alpha-D-glucopyranosyl)-3-phospho-glycerate + UDP + H(+)</text>
        <dbReference type="Rhea" id="RHEA:31319"/>
        <dbReference type="ChEBI" id="CHEBI:15378"/>
        <dbReference type="ChEBI" id="CHEBI:58223"/>
        <dbReference type="ChEBI" id="CHEBI:58272"/>
        <dbReference type="ChEBI" id="CHEBI:58885"/>
        <dbReference type="ChEBI" id="CHEBI:62600"/>
        <dbReference type="EC" id="2.4.1.266"/>
    </reaction>
    <physiologicalReaction direction="left-to-right" evidence="8">
        <dbReference type="Rhea" id="RHEA:31320"/>
    </physiologicalReaction>
</comment>
<comment type="catalytic activity">
    <reaction evidence="9">
        <text>an NDP-alpha-D-glucose + (2R)-3-phosphoglycerate = (2R)-2-O-(alpha-D-glucopyranosyl)-3-phospho-glycerate + a ribonucleoside 5'-diphosphate + H(+)</text>
        <dbReference type="Rhea" id="RHEA:47244"/>
        <dbReference type="ChEBI" id="CHEBI:15378"/>
        <dbReference type="ChEBI" id="CHEBI:57930"/>
        <dbReference type="ChEBI" id="CHEBI:58272"/>
        <dbReference type="ChEBI" id="CHEBI:62600"/>
        <dbReference type="ChEBI" id="CHEBI:76533"/>
        <dbReference type="EC" id="2.4.1.266"/>
    </reaction>
    <physiologicalReaction direction="left-to-right" evidence="9">
        <dbReference type="Rhea" id="RHEA:47245"/>
    </physiologicalReaction>
</comment>
<sequence>MKVAAVIPAFNEEHRIGAVLKTLAASPEITDIIVVSDGSTDRTYEVAAAVPGVRATQLPTNKGKGGAMRTGALQTDADILLFFDADLVGLTPQHVHDILQPMLAGEATMSMGIFQGGRWATDIAQRFSPGITGQRAIRREIFLQIPNLENVGYGIELAITYYVRHHDLVRKDVILRGVTHPMKEEKLGWVRGAGSRMIMYWQMLRFRISYELYGRPPRIRKKK</sequence>
<evidence type="ECO:0000256" key="9">
    <source>
        <dbReference type="ARBA" id="ARBA00048997"/>
    </source>
</evidence>
<comment type="similarity">
    <text evidence="2">Belongs to the glycosyltransferase 2 family.</text>
</comment>
<keyword evidence="12" id="KW-1185">Reference proteome</keyword>
<dbReference type="Pfam" id="PF00535">
    <property type="entry name" value="Glycos_transf_2"/>
    <property type="match status" value="1"/>
</dbReference>
<evidence type="ECO:0000259" key="10">
    <source>
        <dbReference type="Pfam" id="PF00535"/>
    </source>
</evidence>
<gene>
    <name evidence="11" type="ORF">CCAX7_34650</name>
</gene>
<dbReference type="AlphaFoldDB" id="A0A402CYB7"/>
<dbReference type="CDD" id="cd04179">
    <property type="entry name" value="DPM_DPG-synthase_like"/>
    <property type="match status" value="1"/>
</dbReference>
<keyword evidence="3" id="KW-0328">Glycosyltransferase</keyword>
<evidence type="ECO:0000256" key="1">
    <source>
        <dbReference type="ARBA" id="ARBA00001946"/>
    </source>
</evidence>
<evidence type="ECO:0000256" key="4">
    <source>
        <dbReference type="ARBA" id="ARBA00022679"/>
    </source>
</evidence>
<comment type="cofactor">
    <cofactor evidence="1">
        <name>Mg(2+)</name>
        <dbReference type="ChEBI" id="CHEBI:18420"/>
    </cofactor>
</comment>
<name>A0A402CYB7_9BACT</name>
<proteinExistence type="inferred from homology"/>
<evidence type="ECO:0000256" key="5">
    <source>
        <dbReference type="ARBA" id="ARBA00022842"/>
    </source>
</evidence>
<dbReference type="EC" id="2.4.1.266" evidence="6"/>
<keyword evidence="5" id="KW-0460">Magnesium</keyword>